<keyword evidence="3" id="KW-0238">DNA-binding</keyword>
<gene>
    <name evidence="6" type="ORF">ACFSNB_03915</name>
</gene>
<dbReference type="Pfam" id="PF03466">
    <property type="entry name" value="LysR_substrate"/>
    <property type="match status" value="1"/>
</dbReference>
<dbReference type="RefSeq" id="WP_377314692.1">
    <property type="nucleotide sequence ID" value="NZ_JBHUIY010000005.1"/>
</dbReference>
<sequence length="294" mass="30592">MTLDQVRLFVAVAEEMHVTRAARGLGLTQSAVSAALAALEARHGVALFDRVGRHVELTPEGRAFLPEARALLAAAARAQTRLEDLSGLKCGRLALFASQTLAGYWLPARLHRFRRRHPGIAIDVAIGNTAQACAAVRDGGADLAFVEGAVEDPLLATRPVGGDRLVLVVAPSHPAAALGRLDPAGLAGLDWVLREPGSGTRAWFEAGLAGLGLDPAGLRVGLQLPSNEAVRAAVEAGAGAGVLSELVVESGVRAGTLVALEPPFPARCFTLVRHRQRAPSRAEAALTALLDEAP</sequence>
<dbReference type="PANTHER" id="PTHR30126:SF39">
    <property type="entry name" value="HTH-TYPE TRANSCRIPTIONAL REGULATOR CYSL"/>
    <property type="match status" value="1"/>
</dbReference>
<dbReference type="SUPFAM" id="SSF53850">
    <property type="entry name" value="Periplasmic binding protein-like II"/>
    <property type="match status" value="1"/>
</dbReference>
<name>A0ABW5CA66_9PROT</name>
<dbReference type="InterPro" id="IPR036388">
    <property type="entry name" value="WH-like_DNA-bd_sf"/>
</dbReference>
<organism evidence="6 7">
    <name type="scientific">Phaeospirillum tilakii</name>
    <dbReference type="NCBI Taxonomy" id="741673"/>
    <lineage>
        <taxon>Bacteria</taxon>
        <taxon>Pseudomonadati</taxon>
        <taxon>Pseudomonadota</taxon>
        <taxon>Alphaproteobacteria</taxon>
        <taxon>Rhodospirillales</taxon>
        <taxon>Rhodospirillaceae</taxon>
        <taxon>Phaeospirillum</taxon>
    </lineage>
</organism>
<dbReference type="InterPro" id="IPR005119">
    <property type="entry name" value="LysR_subst-bd"/>
</dbReference>
<dbReference type="InterPro" id="IPR000847">
    <property type="entry name" value="LysR_HTH_N"/>
</dbReference>
<evidence type="ECO:0000313" key="7">
    <source>
        <dbReference type="Proteomes" id="UP001597296"/>
    </source>
</evidence>
<dbReference type="EMBL" id="JBHUIY010000005">
    <property type="protein sequence ID" value="MFD2232945.1"/>
    <property type="molecule type" value="Genomic_DNA"/>
</dbReference>
<evidence type="ECO:0000256" key="4">
    <source>
        <dbReference type="ARBA" id="ARBA00023163"/>
    </source>
</evidence>
<dbReference type="Gene3D" id="3.40.190.290">
    <property type="match status" value="1"/>
</dbReference>
<protein>
    <submittedName>
        <fullName evidence="6">LysR family transcriptional regulator</fullName>
    </submittedName>
</protein>
<comment type="caution">
    <text evidence="6">The sequence shown here is derived from an EMBL/GenBank/DDBJ whole genome shotgun (WGS) entry which is preliminary data.</text>
</comment>
<evidence type="ECO:0000256" key="3">
    <source>
        <dbReference type="ARBA" id="ARBA00023125"/>
    </source>
</evidence>
<dbReference type="SUPFAM" id="SSF46785">
    <property type="entry name" value="Winged helix' DNA-binding domain"/>
    <property type="match status" value="1"/>
</dbReference>
<dbReference type="Pfam" id="PF00126">
    <property type="entry name" value="HTH_1"/>
    <property type="match status" value="1"/>
</dbReference>
<reference evidence="7" key="1">
    <citation type="journal article" date="2019" name="Int. J. Syst. Evol. Microbiol.">
        <title>The Global Catalogue of Microorganisms (GCM) 10K type strain sequencing project: providing services to taxonomists for standard genome sequencing and annotation.</title>
        <authorList>
            <consortium name="The Broad Institute Genomics Platform"/>
            <consortium name="The Broad Institute Genome Sequencing Center for Infectious Disease"/>
            <person name="Wu L."/>
            <person name="Ma J."/>
        </authorList>
    </citation>
    <scope>NUCLEOTIDE SEQUENCE [LARGE SCALE GENOMIC DNA]</scope>
    <source>
        <strain evidence="7">KCTC 15012</strain>
    </source>
</reference>
<evidence type="ECO:0000313" key="6">
    <source>
        <dbReference type="EMBL" id="MFD2232945.1"/>
    </source>
</evidence>
<dbReference type="InterPro" id="IPR036390">
    <property type="entry name" value="WH_DNA-bd_sf"/>
</dbReference>
<keyword evidence="7" id="KW-1185">Reference proteome</keyword>
<proteinExistence type="inferred from homology"/>
<dbReference type="PANTHER" id="PTHR30126">
    <property type="entry name" value="HTH-TYPE TRANSCRIPTIONAL REGULATOR"/>
    <property type="match status" value="1"/>
</dbReference>
<dbReference type="PROSITE" id="PS50931">
    <property type="entry name" value="HTH_LYSR"/>
    <property type="match status" value="1"/>
</dbReference>
<dbReference type="Gene3D" id="1.10.10.10">
    <property type="entry name" value="Winged helix-like DNA-binding domain superfamily/Winged helix DNA-binding domain"/>
    <property type="match status" value="1"/>
</dbReference>
<accession>A0ABW5CA66</accession>
<comment type="similarity">
    <text evidence="1">Belongs to the LysR transcriptional regulatory family.</text>
</comment>
<keyword evidence="2" id="KW-0805">Transcription regulation</keyword>
<evidence type="ECO:0000259" key="5">
    <source>
        <dbReference type="PROSITE" id="PS50931"/>
    </source>
</evidence>
<feature type="domain" description="HTH lysR-type" evidence="5">
    <location>
        <begin position="1"/>
        <end position="58"/>
    </location>
</feature>
<dbReference type="Proteomes" id="UP001597296">
    <property type="component" value="Unassembled WGS sequence"/>
</dbReference>
<dbReference type="PRINTS" id="PR00039">
    <property type="entry name" value="HTHLYSR"/>
</dbReference>
<evidence type="ECO:0000256" key="1">
    <source>
        <dbReference type="ARBA" id="ARBA00009437"/>
    </source>
</evidence>
<keyword evidence="4" id="KW-0804">Transcription</keyword>
<evidence type="ECO:0000256" key="2">
    <source>
        <dbReference type="ARBA" id="ARBA00023015"/>
    </source>
</evidence>